<evidence type="ECO:0000313" key="3">
    <source>
        <dbReference type="Proteomes" id="UP001144110"/>
    </source>
</evidence>
<sequence length="252" mass="30486">MEKNWEEFSENLALEIKREIIENYLSEKLFLEEEWENYQNFLENLKRIQKKVFNNSWRIYFLLNKDTNLIEKFEEITSFPLKNTCKKSIEIYKNTYGISEKELKKRLFSNIFSPFGFTSKGRFVKLFYNIYKRFYNVLLNYLKECQKAEKRYNILKEETEKFHRAFNLSYILNFFKRLEISEEMGEIENREKVIEDLVEKLKIPIPKALESNFTKYSLIPSPTKIASKLSQLAKRSFKMNPENAKEILSFLI</sequence>
<proteinExistence type="predicted"/>
<accession>A0AAE3P4R2</accession>
<organism evidence="2 3">
    <name type="scientific">Candidatus Thermodesulfobacterium syntrophicum</name>
    <dbReference type="NCBI Taxonomy" id="3060442"/>
    <lineage>
        <taxon>Bacteria</taxon>
        <taxon>Pseudomonadati</taxon>
        <taxon>Thermodesulfobacteriota</taxon>
        <taxon>Thermodesulfobacteria</taxon>
        <taxon>Thermodesulfobacteriales</taxon>
        <taxon>Thermodesulfobacteriaceae</taxon>
        <taxon>Thermodesulfobacterium</taxon>
    </lineage>
</organism>
<comment type="caution">
    <text evidence="2">The sequence shown here is derived from an EMBL/GenBank/DDBJ whole genome shotgun (WGS) entry which is preliminary data.</text>
</comment>
<evidence type="ECO:0000256" key="1">
    <source>
        <dbReference type="SAM" id="Coils"/>
    </source>
</evidence>
<feature type="coiled-coil region" evidence="1">
    <location>
        <begin position="138"/>
        <end position="165"/>
    </location>
</feature>
<name>A0AAE3P4R2_9BACT</name>
<protein>
    <submittedName>
        <fullName evidence="2">Uncharacterized protein</fullName>
    </submittedName>
</protein>
<evidence type="ECO:0000313" key="2">
    <source>
        <dbReference type="EMBL" id="MDF2954040.1"/>
    </source>
</evidence>
<dbReference type="EMBL" id="JAPHEG010000005">
    <property type="protein sequence ID" value="MDF2954040.1"/>
    <property type="molecule type" value="Genomic_DNA"/>
</dbReference>
<reference evidence="2" key="1">
    <citation type="submission" date="2022-11" db="EMBL/GenBank/DDBJ databases">
        <title>Candidatus Alkanophaga archaea from heated hydrothermal vent sediment oxidize petroleum alkanes.</title>
        <authorList>
            <person name="Zehnle H."/>
            <person name="Laso-Perez R."/>
            <person name="Lipp J."/>
            <person name="Teske A."/>
            <person name="Wegener G."/>
        </authorList>
    </citation>
    <scope>NUCLEOTIDE SEQUENCE</scope>
    <source>
        <strain evidence="2">MCA70</strain>
    </source>
</reference>
<keyword evidence="1" id="KW-0175">Coiled coil</keyword>
<dbReference type="Proteomes" id="UP001144110">
    <property type="component" value="Unassembled WGS sequence"/>
</dbReference>
<dbReference type="AlphaFoldDB" id="A0AAE3P4R2"/>
<gene>
    <name evidence="2" type="ORF">OD816_001285</name>
</gene>